<proteinExistence type="predicted"/>
<evidence type="ECO:0000256" key="1">
    <source>
        <dbReference type="SAM" id="Phobius"/>
    </source>
</evidence>
<keyword evidence="1" id="KW-0812">Transmembrane</keyword>
<gene>
    <name evidence="2" type="ORF">GE061_017743</name>
</gene>
<keyword evidence="1" id="KW-1133">Transmembrane helix</keyword>
<sequence>MANGVAERFVFELYSIKISHLSIELVKSPLKIQNEQLFKHFEKFEPQGIPNVRCFEIFSHKKNCKRGYNFSFFIFLISLIHSDLAIK</sequence>
<comment type="caution">
    <text evidence="2">The sequence shown here is derived from an EMBL/GenBank/DDBJ whole genome shotgun (WGS) entry which is preliminary data.</text>
</comment>
<organism evidence="2 3">
    <name type="scientific">Apolygus lucorum</name>
    <name type="common">Small green plant bug</name>
    <name type="synonym">Lygocoris lucorum</name>
    <dbReference type="NCBI Taxonomy" id="248454"/>
    <lineage>
        <taxon>Eukaryota</taxon>
        <taxon>Metazoa</taxon>
        <taxon>Ecdysozoa</taxon>
        <taxon>Arthropoda</taxon>
        <taxon>Hexapoda</taxon>
        <taxon>Insecta</taxon>
        <taxon>Pterygota</taxon>
        <taxon>Neoptera</taxon>
        <taxon>Paraneoptera</taxon>
        <taxon>Hemiptera</taxon>
        <taxon>Heteroptera</taxon>
        <taxon>Panheteroptera</taxon>
        <taxon>Cimicomorpha</taxon>
        <taxon>Miridae</taxon>
        <taxon>Mirini</taxon>
        <taxon>Apolygus</taxon>
    </lineage>
</organism>
<dbReference type="EMBL" id="WIXP02000008">
    <property type="protein sequence ID" value="KAF6206510.1"/>
    <property type="molecule type" value="Genomic_DNA"/>
</dbReference>
<keyword evidence="3" id="KW-1185">Reference proteome</keyword>
<feature type="transmembrane region" description="Helical" evidence="1">
    <location>
        <begin position="67"/>
        <end position="86"/>
    </location>
</feature>
<name>A0A8S9XBR4_APOLU</name>
<reference evidence="2" key="1">
    <citation type="journal article" date="2021" name="Mol. Ecol. Resour.">
        <title>Apolygus lucorum genome provides insights into omnivorousness and mesophyll feeding.</title>
        <authorList>
            <person name="Liu Y."/>
            <person name="Liu H."/>
            <person name="Wang H."/>
            <person name="Huang T."/>
            <person name="Liu B."/>
            <person name="Yang B."/>
            <person name="Yin L."/>
            <person name="Li B."/>
            <person name="Zhang Y."/>
            <person name="Zhang S."/>
            <person name="Jiang F."/>
            <person name="Zhang X."/>
            <person name="Ren Y."/>
            <person name="Wang B."/>
            <person name="Wang S."/>
            <person name="Lu Y."/>
            <person name="Wu K."/>
            <person name="Fan W."/>
            <person name="Wang G."/>
        </authorList>
    </citation>
    <scope>NUCLEOTIDE SEQUENCE</scope>
    <source>
        <strain evidence="2">12Hb</strain>
    </source>
</reference>
<protein>
    <submittedName>
        <fullName evidence="2">Uncharacterized protein</fullName>
    </submittedName>
</protein>
<dbReference type="AlphaFoldDB" id="A0A8S9XBR4"/>
<accession>A0A8S9XBR4</accession>
<evidence type="ECO:0000313" key="2">
    <source>
        <dbReference type="EMBL" id="KAF6206510.1"/>
    </source>
</evidence>
<dbReference type="Proteomes" id="UP000466442">
    <property type="component" value="Unassembled WGS sequence"/>
</dbReference>
<keyword evidence="1" id="KW-0472">Membrane</keyword>
<evidence type="ECO:0000313" key="3">
    <source>
        <dbReference type="Proteomes" id="UP000466442"/>
    </source>
</evidence>